<gene>
    <name evidence="1" type="ORF">CEPIT_LOCUS9853</name>
</gene>
<comment type="caution">
    <text evidence="1">The sequence shown here is derived from an EMBL/GenBank/DDBJ whole genome shotgun (WGS) entry which is preliminary data.</text>
</comment>
<dbReference type="EMBL" id="CAMAPF010000056">
    <property type="protein sequence ID" value="CAH9086588.1"/>
    <property type="molecule type" value="Genomic_DNA"/>
</dbReference>
<organism evidence="1 2">
    <name type="scientific">Cuscuta epithymum</name>
    <dbReference type="NCBI Taxonomy" id="186058"/>
    <lineage>
        <taxon>Eukaryota</taxon>
        <taxon>Viridiplantae</taxon>
        <taxon>Streptophyta</taxon>
        <taxon>Embryophyta</taxon>
        <taxon>Tracheophyta</taxon>
        <taxon>Spermatophyta</taxon>
        <taxon>Magnoliopsida</taxon>
        <taxon>eudicotyledons</taxon>
        <taxon>Gunneridae</taxon>
        <taxon>Pentapetalae</taxon>
        <taxon>asterids</taxon>
        <taxon>lamiids</taxon>
        <taxon>Solanales</taxon>
        <taxon>Convolvulaceae</taxon>
        <taxon>Cuscuteae</taxon>
        <taxon>Cuscuta</taxon>
        <taxon>Cuscuta subgen. Cuscuta</taxon>
    </lineage>
</organism>
<reference evidence="1" key="1">
    <citation type="submission" date="2022-07" db="EMBL/GenBank/DDBJ databases">
        <authorList>
            <person name="Macas J."/>
            <person name="Novak P."/>
            <person name="Neumann P."/>
        </authorList>
    </citation>
    <scope>NUCLEOTIDE SEQUENCE</scope>
</reference>
<sequence length="106" mass="11985">MGNGCRHGSSFLFAWKIQDELPYSAERRRAMDCKILSRVRFQVLPLEPFVPYRLALRSGADFGHSFCNSPDLTYIKGMQQARGQPGYWQCSHGSGVDRFVSGPRQG</sequence>
<protein>
    <submittedName>
        <fullName evidence="1">Uncharacterized protein</fullName>
    </submittedName>
</protein>
<dbReference type="Proteomes" id="UP001152523">
    <property type="component" value="Unassembled WGS sequence"/>
</dbReference>
<evidence type="ECO:0000313" key="2">
    <source>
        <dbReference type="Proteomes" id="UP001152523"/>
    </source>
</evidence>
<keyword evidence="2" id="KW-1185">Reference proteome</keyword>
<proteinExistence type="predicted"/>
<name>A0AAV0CVW9_9ASTE</name>
<accession>A0AAV0CVW9</accession>
<dbReference type="AlphaFoldDB" id="A0AAV0CVW9"/>
<evidence type="ECO:0000313" key="1">
    <source>
        <dbReference type="EMBL" id="CAH9086588.1"/>
    </source>
</evidence>